<name>A0A4Y2C7S4_ARAVE</name>
<sequence>MKLRNQISSCCCRFSYVEGFNQNALFQIMQRSAVCVPHGQFAVEGRFNLFKYEGNGPCPVKNSLQQQLACLSRDSWQDVKCEPPCFFIFPV</sequence>
<proteinExistence type="predicted"/>
<dbReference type="Proteomes" id="UP000499080">
    <property type="component" value="Unassembled WGS sequence"/>
</dbReference>
<accession>A0A4Y2C7S4</accession>
<keyword evidence="2" id="KW-1185">Reference proteome</keyword>
<organism evidence="1 2">
    <name type="scientific">Araneus ventricosus</name>
    <name type="common">Orbweaver spider</name>
    <name type="synonym">Epeira ventricosa</name>
    <dbReference type="NCBI Taxonomy" id="182803"/>
    <lineage>
        <taxon>Eukaryota</taxon>
        <taxon>Metazoa</taxon>
        <taxon>Ecdysozoa</taxon>
        <taxon>Arthropoda</taxon>
        <taxon>Chelicerata</taxon>
        <taxon>Arachnida</taxon>
        <taxon>Araneae</taxon>
        <taxon>Araneomorphae</taxon>
        <taxon>Entelegynae</taxon>
        <taxon>Araneoidea</taxon>
        <taxon>Araneidae</taxon>
        <taxon>Araneus</taxon>
    </lineage>
</organism>
<gene>
    <name evidence="1" type="ORF">AVEN_111701_1</name>
</gene>
<dbReference type="AlphaFoldDB" id="A0A4Y2C7S4"/>
<evidence type="ECO:0000313" key="2">
    <source>
        <dbReference type="Proteomes" id="UP000499080"/>
    </source>
</evidence>
<evidence type="ECO:0000313" key="1">
    <source>
        <dbReference type="EMBL" id="GBM00462.1"/>
    </source>
</evidence>
<protein>
    <submittedName>
        <fullName evidence="1">Uncharacterized protein</fullName>
    </submittedName>
</protein>
<reference evidence="1 2" key="1">
    <citation type="journal article" date="2019" name="Sci. Rep.">
        <title>Orb-weaving spider Araneus ventricosus genome elucidates the spidroin gene catalogue.</title>
        <authorList>
            <person name="Kono N."/>
            <person name="Nakamura H."/>
            <person name="Ohtoshi R."/>
            <person name="Moran D.A.P."/>
            <person name="Shinohara A."/>
            <person name="Yoshida Y."/>
            <person name="Fujiwara M."/>
            <person name="Mori M."/>
            <person name="Tomita M."/>
            <person name="Arakawa K."/>
        </authorList>
    </citation>
    <scope>NUCLEOTIDE SEQUENCE [LARGE SCALE GENOMIC DNA]</scope>
</reference>
<comment type="caution">
    <text evidence="1">The sequence shown here is derived from an EMBL/GenBank/DDBJ whole genome shotgun (WGS) entry which is preliminary data.</text>
</comment>
<dbReference type="EMBL" id="BGPR01000157">
    <property type="protein sequence ID" value="GBM00462.1"/>
    <property type="molecule type" value="Genomic_DNA"/>
</dbReference>